<evidence type="ECO:0000313" key="3">
    <source>
        <dbReference type="Proteomes" id="UP000179270"/>
    </source>
</evidence>
<name>A0A1F7IA11_9BACT</name>
<feature type="transmembrane region" description="Helical" evidence="1">
    <location>
        <begin position="81"/>
        <end position="106"/>
    </location>
</feature>
<keyword evidence="1" id="KW-0812">Transmembrane</keyword>
<feature type="transmembrane region" description="Helical" evidence="1">
    <location>
        <begin position="316"/>
        <end position="337"/>
    </location>
</feature>
<evidence type="ECO:0000256" key="1">
    <source>
        <dbReference type="SAM" id="Phobius"/>
    </source>
</evidence>
<sequence length="493" mass="57415">MKLGKNSFNFKFVSAVLLIIYAVFFFIRAKTYLDSDFGWGLRLGEIILKSGFPVKDPFSYTMPSYTYADHEWLIHVGMAKFYSLAGYSGLSLIFTFIIMSTILIVVRKSDIRFMPIQILFICGVLISYYGIRSQVITWLFFAILCRWILNNDWWSKYKFFVPVLFLFWANLHGGFIIGWIVLFVITIEKRKFPEVIVTLASILITLINPYGLELWKEVWIFVKDPYIRFSILEWRPILFAITSVELLSLAYCGAFILHYRKKYARHELILAVLLFLAAFSSARNFPLFIIYALILIRKGLDNFISDITVNKIRASRFHLFYVVFFTLVSVLGSAQLWGDYNAGKNLNEENFYPRLAVRYLSDHLPEGQIFSSYEWGGYLIWKLPQKKVFIDGRMSSMSQKNKTGESDYIFAEYMSLITSKTSLAKVFQKYKVDTVLLPRRWTDEKSRDIMKSYVSKFIKDLKKNNFKAVYQDKVAIILTKKIPVSTAASLEGE</sequence>
<dbReference type="STRING" id="1802055.A3A74_06885"/>
<keyword evidence="1" id="KW-0472">Membrane</keyword>
<dbReference type="Proteomes" id="UP000179270">
    <property type="component" value="Unassembled WGS sequence"/>
</dbReference>
<protein>
    <recommendedName>
        <fullName evidence="4">Glycosyltransferase RgtA/B/C/D-like domain-containing protein</fullName>
    </recommendedName>
</protein>
<evidence type="ECO:0008006" key="4">
    <source>
        <dbReference type="Google" id="ProtNLM"/>
    </source>
</evidence>
<comment type="caution">
    <text evidence="2">The sequence shown here is derived from an EMBL/GenBank/DDBJ whole genome shotgun (WGS) entry which is preliminary data.</text>
</comment>
<reference evidence="2 3" key="1">
    <citation type="journal article" date="2016" name="Nat. Commun.">
        <title>Thousands of microbial genomes shed light on interconnected biogeochemical processes in an aquifer system.</title>
        <authorList>
            <person name="Anantharaman K."/>
            <person name="Brown C.T."/>
            <person name="Hug L.A."/>
            <person name="Sharon I."/>
            <person name="Castelle C.J."/>
            <person name="Probst A.J."/>
            <person name="Thomas B.C."/>
            <person name="Singh A."/>
            <person name="Wilkins M.J."/>
            <person name="Karaoz U."/>
            <person name="Brodie E.L."/>
            <person name="Williams K.H."/>
            <person name="Hubbard S.S."/>
            <person name="Banfield J.F."/>
        </authorList>
    </citation>
    <scope>NUCLEOTIDE SEQUENCE [LARGE SCALE GENOMIC DNA]</scope>
</reference>
<feature type="transmembrane region" description="Helical" evidence="1">
    <location>
        <begin position="161"/>
        <end position="185"/>
    </location>
</feature>
<evidence type="ECO:0000313" key="2">
    <source>
        <dbReference type="EMBL" id="OGK40205.1"/>
    </source>
</evidence>
<feature type="transmembrane region" description="Helical" evidence="1">
    <location>
        <begin position="237"/>
        <end position="257"/>
    </location>
</feature>
<organism evidence="2 3">
    <name type="scientific">Candidatus Roizmanbacteria bacterium RIFCSPLOWO2_01_FULL_35_13</name>
    <dbReference type="NCBI Taxonomy" id="1802055"/>
    <lineage>
        <taxon>Bacteria</taxon>
        <taxon>Candidatus Roizmaniibacteriota</taxon>
    </lineage>
</organism>
<keyword evidence="1" id="KW-1133">Transmembrane helix</keyword>
<dbReference type="EMBL" id="MGAF01000034">
    <property type="protein sequence ID" value="OGK40205.1"/>
    <property type="molecule type" value="Genomic_DNA"/>
</dbReference>
<gene>
    <name evidence="2" type="ORF">A3A74_06885</name>
</gene>
<proteinExistence type="predicted"/>
<accession>A0A1F7IA11</accession>
<feature type="transmembrane region" description="Helical" evidence="1">
    <location>
        <begin position="12"/>
        <end position="29"/>
    </location>
</feature>
<feature type="transmembrane region" description="Helical" evidence="1">
    <location>
        <begin position="118"/>
        <end position="149"/>
    </location>
</feature>
<dbReference type="AlphaFoldDB" id="A0A1F7IA11"/>
<feature type="transmembrane region" description="Helical" evidence="1">
    <location>
        <begin position="269"/>
        <end position="296"/>
    </location>
</feature>